<proteinExistence type="predicted"/>
<dbReference type="Pfam" id="PF00501">
    <property type="entry name" value="AMP-binding"/>
    <property type="match status" value="1"/>
</dbReference>
<dbReference type="RefSeq" id="WP_286004509.1">
    <property type="nucleotide sequence ID" value="NZ_JASVEJ010000029.1"/>
</dbReference>
<dbReference type="Gene3D" id="3.40.50.980">
    <property type="match status" value="2"/>
</dbReference>
<dbReference type="PRINTS" id="PR00154">
    <property type="entry name" value="AMPBINDING"/>
</dbReference>
<dbReference type="PANTHER" id="PTHR45527">
    <property type="entry name" value="NONRIBOSOMAL PEPTIDE SYNTHETASE"/>
    <property type="match status" value="1"/>
</dbReference>
<dbReference type="EMBL" id="JASVEJ010000029">
    <property type="protein sequence ID" value="MDL5057350.1"/>
    <property type="molecule type" value="Genomic_DNA"/>
</dbReference>
<evidence type="ECO:0000313" key="3">
    <source>
        <dbReference type="Proteomes" id="UP001230986"/>
    </source>
</evidence>
<dbReference type="PROSITE" id="PS00455">
    <property type="entry name" value="AMP_BINDING"/>
    <property type="match status" value="1"/>
</dbReference>
<dbReference type="Proteomes" id="UP001230986">
    <property type="component" value="Unassembled WGS sequence"/>
</dbReference>
<evidence type="ECO:0000259" key="1">
    <source>
        <dbReference type="Pfam" id="PF00501"/>
    </source>
</evidence>
<reference evidence="2 3" key="1">
    <citation type="submission" date="2023-06" db="EMBL/GenBank/DDBJ databases">
        <title>Whole genome sequence of Oscillatoria calcuttensis NRMC-F 0142.</title>
        <authorList>
            <person name="Shakena Fathima T."/>
            <person name="Muralitharan G."/>
            <person name="Thajuddin N."/>
        </authorList>
    </citation>
    <scope>NUCLEOTIDE SEQUENCE [LARGE SCALE GENOMIC DNA]</scope>
    <source>
        <strain evidence="2 3">NRMC-F 0142</strain>
    </source>
</reference>
<dbReference type="SUPFAM" id="SSF56801">
    <property type="entry name" value="Acetyl-CoA synthetase-like"/>
    <property type="match status" value="1"/>
</dbReference>
<dbReference type="InterPro" id="IPR020459">
    <property type="entry name" value="AMP-binding"/>
</dbReference>
<dbReference type="InterPro" id="IPR000873">
    <property type="entry name" value="AMP-dep_synth/lig_dom"/>
</dbReference>
<name>A0ABT7M1V0_9CYAN</name>
<dbReference type="PANTHER" id="PTHR45527:SF1">
    <property type="entry name" value="FATTY ACID SYNTHASE"/>
    <property type="match status" value="1"/>
</dbReference>
<protein>
    <submittedName>
        <fullName evidence="2">AMP-binding protein</fullName>
    </submittedName>
</protein>
<accession>A0ABT7M1V0</accession>
<keyword evidence="3" id="KW-1185">Reference proteome</keyword>
<organism evidence="2 3">
    <name type="scientific">Geitlerinema calcuttense NRMC-F 0142</name>
    <dbReference type="NCBI Taxonomy" id="2922238"/>
    <lineage>
        <taxon>Bacteria</taxon>
        <taxon>Bacillati</taxon>
        <taxon>Cyanobacteriota</taxon>
        <taxon>Cyanophyceae</taxon>
        <taxon>Geitlerinematales</taxon>
        <taxon>Geitlerinemataceae</taxon>
        <taxon>Geitlerinema</taxon>
    </lineage>
</organism>
<comment type="caution">
    <text evidence="2">The sequence shown here is derived from an EMBL/GenBank/DDBJ whole genome shotgun (WGS) entry which is preliminary data.</text>
</comment>
<evidence type="ECO:0000313" key="2">
    <source>
        <dbReference type="EMBL" id="MDL5057350.1"/>
    </source>
</evidence>
<dbReference type="InterPro" id="IPR020845">
    <property type="entry name" value="AMP-binding_CS"/>
</dbReference>
<sequence length="192" mass="20942">MLGHSQEACLHQLFEFQVQQSPDAIALVYQKQSLTYQELNDRANQLAHRLKQLGVGPEVLVAICVERSLSMVIGLLGILKAGGAYVPLDPSYPPDRLAYMLEHSQTPVLLVQQALLPILPEHSAQVICLDTDLDSTPAENPQSDVTPDNLAYVIYTSGSTGKPKGVAIAHRGAVNTLLDINQRFSVTRTIAF</sequence>
<gene>
    <name evidence="2" type="ORF">QQ055_07730</name>
</gene>
<feature type="domain" description="AMP-dependent synthetase/ligase" evidence="1">
    <location>
        <begin position="14"/>
        <end position="185"/>
    </location>
</feature>